<accession>A0ABS1HNB2</accession>
<evidence type="ECO:0000256" key="6">
    <source>
        <dbReference type="ARBA" id="ARBA00022833"/>
    </source>
</evidence>
<organism evidence="12 13">
    <name type="scientific">Carboxylicivirga marina</name>
    <dbReference type="NCBI Taxonomy" id="2800988"/>
    <lineage>
        <taxon>Bacteria</taxon>
        <taxon>Pseudomonadati</taxon>
        <taxon>Bacteroidota</taxon>
        <taxon>Bacteroidia</taxon>
        <taxon>Marinilabiliales</taxon>
        <taxon>Marinilabiliaceae</taxon>
        <taxon>Carboxylicivirga</taxon>
    </lineage>
</organism>
<comment type="caution">
    <text evidence="12">The sequence shown here is derived from an EMBL/GenBank/DDBJ whole genome shotgun (WGS) entry which is preliminary data.</text>
</comment>
<evidence type="ECO:0000256" key="7">
    <source>
        <dbReference type="ARBA" id="ARBA00023235"/>
    </source>
</evidence>
<evidence type="ECO:0000256" key="1">
    <source>
        <dbReference type="ARBA" id="ARBA00000757"/>
    </source>
</evidence>
<protein>
    <recommendedName>
        <fullName evidence="4">mannose-6-phosphate isomerase</fullName>
        <ecNumber evidence="4">5.3.1.8</ecNumber>
    </recommendedName>
    <alternativeName>
        <fullName evidence="8">Phosphohexomutase</fullName>
    </alternativeName>
    <alternativeName>
        <fullName evidence="9">Phosphomannose isomerase</fullName>
    </alternativeName>
</protein>
<dbReference type="CDD" id="cd07010">
    <property type="entry name" value="cupin_PMI_type_I_N_bac"/>
    <property type="match status" value="1"/>
</dbReference>
<dbReference type="InterPro" id="IPR051804">
    <property type="entry name" value="Carb_Metab_Reg_Kinase/Isom"/>
</dbReference>
<dbReference type="InterPro" id="IPR001250">
    <property type="entry name" value="Man6P_Isoase-1"/>
</dbReference>
<dbReference type="Gene3D" id="2.60.120.10">
    <property type="entry name" value="Jelly Rolls"/>
    <property type="match status" value="2"/>
</dbReference>
<dbReference type="EMBL" id="JAENRR010000053">
    <property type="protein sequence ID" value="MBK3519121.1"/>
    <property type="molecule type" value="Genomic_DNA"/>
</dbReference>
<evidence type="ECO:0000256" key="4">
    <source>
        <dbReference type="ARBA" id="ARBA00011956"/>
    </source>
</evidence>
<evidence type="ECO:0000256" key="5">
    <source>
        <dbReference type="ARBA" id="ARBA00022723"/>
    </source>
</evidence>
<dbReference type="Pfam" id="PF21621">
    <property type="entry name" value="MPI_cupin_dom"/>
    <property type="match status" value="1"/>
</dbReference>
<evidence type="ECO:0000256" key="8">
    <source>
        <dbReference type="ARBA" id="ARBA00029741"/>
    </source>
</evidence>
<dbReference type="InterPro" id="IPR049071">
    <property type="entry name" value="MPI_cupin_dom"/>
</dbReference>
<feature type="domain" description="Phosphomannose isomerase type I catalytic" evidence="10">
    <location>
        <begin position="13"/>
        <end position="132"/>
    </location>
</feature>
<evidence type="ECO:0000256" key="3">
    <source>
        <dbReference type="ARBA" id="ARBA00010772"/>
    </source>
</evidence>
<dbReference type="NCBIfam" id="TIGR00218">
    <property type="entry name" value="manA"/>
    <property type="match status" value="1"/>
</dbReference>
<name>A0ABS1HNB2_9BACT</name>
<dbReference type="Proteomes" id="UP000605676">
    <property type="component" value="Unassembled WGS sequence"/>
</dbReference>
<dbReference type="EC" id="5.3.1.8" evidence="4"/>
<dbReference type="PANTHER" id="PTHR42742:SF3">
    <property type="entry name" value="FRUCTOKINASE"/>
    <property type="match status" value="1"/>
</dbReference>
<keyword evidence="5" id="KW-0479">Metal-binding</keyword>
<comment type="catalytic activity">
    <reaction evidence="1">
        <text>D-mannose 6-phosphate = D-fructose 6-phosphate</text>
        <dbReference type="Rhea" id="RHEA:12356"/>
        <dbReference type="ChEBI" id="CHEBI:58735"/>
        <dbReference type="ChEBI" id="CHEBI:61527"/>
        <dbReference type="EC" id="5.3.1.8"/>
    </reaction>
</comment>
<dbReference type="PANTHER" id="PTHR42742">
    <property type="entry name" value="TRANSCRIPTIONAL REPRESSOR MPRA"/>
    <property type="match status" value="1"/>
</dbReference>
<proteinExistence type="inferred from homology"/>
<gene>
    <name evidence="12" type="primary">manA</name>
    <name evidence="12" type="ORF">JIV24_17365</name>
</gene>
<keyword evidence="13" id="KW-1185">Reference proteome</keyword>
<evidence type="ECO:0000256" key="9">
    <source>
        <dbReference type="ARBA" id="ARBA00030762"/>
    </source>
</evidence>
<reference evidence="12 13" key="1">
    <citation type="submission" date="2021-01" db="EMBL/GenBank/DDBJ databases">
        <title>Carboxyliciviraga sp.nov., isolated from coastal sediments.</title>
        <authorList>
            <person name="Lu D."/>
            <person name="Zhang T."/>
        </authorList>
    </citation>
    <scope>NUCLEOTIDE SEQUENCE [LARGE SCALE GENOMIC DNA]</scope>
    <source>
        <strain evidence="12 13">N1Y132</strain>
    </source>
</reference>
<evidence type="ECO:0000259" key="11">
    <source>
        <dbReference type="Pfam" id="PF21621"/>
    </source>
</evidence>
<evidence type="ECO:0000259" key="10">
    <source>
        <dbReference type="Pfam" id="PF20511"/>
    </source>
</evidence>
<dbReference type="Pfam" id="PF20511">
    <property type="entry name" value="PMI_typeI_cat"/>
    <property type="match status" value="1"/>
</dbReference>
<evidence type="ECO:0000313" key="13">
    <source>
        <dbReference type="Proteomes" id="UP000605676"/>
    </source>
</evidence>
<dbReference type="GO" id="GO:0004476">
    <property type="term" value="F:mannose-6-phosphate isomerase activity"/>
    <property type="evidence" value="ECO:0007669"/>
    <property type="project" value="UniProtKB-EC"/>
</dbReference>
<dbReference type="SUPFAM" id="SSF51182">
    <property type="entry name" value="RmlC-like cupins"/>
    <property type="match status" value="1"/>
</dbReference>
<evidence type="ECO:0000313" key="12">
    <source>
        <dbReference type="EMBL" id="MBK3519121.1"/>
    </source>
</evidence>
<comment type="similarity">
    <text evidence="3">Belongs to the mannose-6-phosphate isomerase type 1 family.</text>
</comment>
<dbReference type="PIRSF" id="PIRSF036894">
    <property type="entry name" value="PMI_Firm_short"/>
    <property type="match status" value="1"/>
</dbReference>
<comment type="cofactor">
    <cofactor evidence="2">
        <name>Zn(2+)</name>
        <dbReference type="ChEBI" id="CHEBI:29105"/>
    </cofactor>
</comment>
<dbReference type="InterPro" id="IPR014628">
    <property type="entry name" value="Man6P_isomerase_Firm_short"/>
</dbReference>
<dbReference type="InterPro" id="IPR014710">
    <property type="entry name" value="RmlC-like_jellyroll"/>
</dbReference>
<dbReference type="InterPro" id="IPR046457">
    <property type="entry name" value="PMI_typeI_cat"/>
</dbReference>
<dbReference type="InterPro" id="IPR011051">
    <property type="entry name" value="RmlC_Cupin_sf"/>
</dbReference>
<keyword evidence="7 12" id="KW-0413">Isomerase</keyword>
<evidence type="ECO:0000256" key="2">
    <source>
        <dbReference type="ARBA" id="ARBA00001947"/>
    </source>
</evidence>
<feature type="domain" description="Mannose-6-phosphate isomerase cupin" evidence="11">
    <location>
        <begin position="249"/>
        <end position="324"/>
    </location>
</feature>
<sequence length="325" mass="36220">MIKMLHPLKFEPILKEMIWGGQKIPQKLNIEGKEGVKIGENFAVSGLKNDLSVVSNGALAGKNMIELIETYKADLLGSKVYEQFGTNFPLLIKYIDANDDLSIQVHPDDTLAKEKHNSFGKTEMWYVIDNEKDAALISGFSKKTDAVEFEDYHKSGRLMELMARHKTAEGDSFFIPAGKVHSIGSGNLIAEIQQTSDITYRIYDFDRRDKFGNPRELHHELAMDAMNFNDDGSGKVAYQAKNNESVEIATCQYFTTNALNVNGVVKKDYSALDSFVIMMNVGGKCAIETEKGSVDLNEMEAVLIPASIKNVSLQSESARLLEVYI</sequence>
<keyword evidence="6" id="KW-0862">Zinc</keyword>